<dbReference type="Proteomes" id="UP000594263">
    <property type="component" value="Unplaced"/>
</dbReference>
<proteinExistence type="predicted"/>
<evidence type="ECO:0000313" key="1">
    <source>
        <dbReference type="EnsemblPlants" id="Kaladp0996s0005.1.v1.1.CDS.1"/>
    </source>
</evidence>
<evidence type="ECO:0000313" key="2">
    <source>
        <dbReference type="Proteomes" id="UP000594263"/>
    </source>
</evidence>
<accession>A0A7N0VJH9</accession>
<dbReference type="Gramene" id="Kaladp0996s0005.1.v1.1">
    <property type="protein sequence ID" value="Kaladp0996s0005.1.v1.1.CDS.1"/>
    <property type="gene ID" value="Kaladp0996s0005.v1.1"/>
</dbReference>
<reference evidence="1" key="1">
    <citation type="submission" date="2021-01" db="UniProtKB">
        <authorList>
            <consortium name="EnsemblPlants"/>
        </authorList>
    </citation>
    <scope>IDENTIFICATION</scope>
</reference>
<name>A0A7N0VJH9_KALFE</name>
<sequence>MGLEVGLDQFRSDLKPSYQRLSSTTPKLSASVVPTAATSTPSVPHRPTRVLLRLSTSPLPPMPSYLASREDKSSDNGWWLVVVAVFGEGRRKEEETDDGYERKEG</sequence>
<keyword evidence="2" id="KW-1185">Reference proteome</keyword>
<dbReference type="EnsemblPlants" id="Kaladp0996s0005.1.v1.1">
    <property type="protein sequence ID" value="Kaladp0996s0005.1.v1.1.CDS.1"/>
    <property type="gene ID" value="Kaladp0996s0005.v1.1"/>
</dbReference>
<protein>
    <submittedName>
        <fullName evidence="1">Uncharacterized protein</fullName>
    </submittedName>
</protein>
<organism evidence="1 2">
    <name type="scientific">Kalanchoe fedtschenkoi</name>
    <name type="common">Lavender scallops</name>
    <name type="synonym">South American air plant</name>
    <dbReference type="NCBI Taxonomy" id="63787"/>
    <lineage>
        <taxon>Eukaryota</taxon>
        <taxon>Viridiplantae</taxon>
        <taxon>Streptophyta</taxon>
        <taxon>Embryophyta</taxon>
        <taxon>Tracheophyta</taxon>
        <taxon>Spermatophyta</taxon>
        <taxon>Magnoliopsida</taxon>
        <taxon>eudicotyledons</taxon>
        <taxon>Gunneridae</taxon>
        <taxon>Pentapetalae</taxon>
        <taxon>Saxifragales</taxon>
        <taxon>Crassulaceae</taxon>
        <taxon>Kalanchoe</taxon>
    </lineage>
</organism>
<dbReference type="AlphaFoldDB" id="A0A7N0VJH9"/>